<comment type="caution">
    <text evidence="2">The sequence shown here is derived from an EMBL/GenBank/DDBJ whole genome shotgun (WGS) entry which is preliminary data.</text>
</comment>
<dbReference type="Proteomes" id="UP000592181">
    <property type="component" value="Unassembled WGS sequence"/>
</dbReference>
<dbReference type="Pfam" id="PF00561">
    <property type="entry name" value="Abhydrolase_1"/>
    <property type="match status" value="1"/>
</dbReference>
<dbReference type="SUPFAM" id="SSF53474">
    <property type="entry name" value="alpha/beta-Hydrolases"/>
    <property type="match status" value="1"/>
</dbReference>
<gene>
    <name evidence="2" type="ORF">BJY28_002570</name>
</gene>
<accession>A0A852XIB4</accession>
<dbReference type="PANTHER" id="PTHR43433">
    <property type="entry name" value="HYDROLASE, ALPHA/BETA FOLD FAMILY PROTEIN"/>
    <property type="match status" value="1"/>
</dbReference>
<dbReference type="GO" id="GO:0046503">
    <property type="term" value="P:glycerolipid catabolic process"/>
    <property type="evidence" value="ECO:0007669"/>
    <property type="project" value="TreeGrafter"/>
</dbReference>
<dbReference type="Gene3D" id="3.40.50.1820">
    <property type="entry name" value="alpha/beta hydrolase"/>
    <property type="match status" value="1"/>
</dbReference>
<dbReference type="PANTHER" id="PTHR43433:SF5">
    <property type="entry name" value="AB HYDROLASE-1 DOMAIN-CONTAINING PROTEIN"/>
    <property type="match status" value="1"/>
</dbReference>
<protein>
    <submittedName>
        <fullName evidence="2">Pimeloyl-ACP methyl ester carboxylesterase</fullName>
    </submittedName>
</protein>
<dbReference type="AlphaFoldDB" id="A0A852XIB4"/>
<dbReference type="InterPro" id="IPR050471">
    <property type="entry name" value="AB_hydrolase"/>
</dbReference>
<evidence type="ECO:0000313" key="3">
    <source>
        <dbReference type="Proteomes" id="UP000592181"/>
    </source>
</evidence>
<dbReference type="InterPro" id="IPR029058">
    <property type="entry name" value="AB_hydrolase_fold"/>
</dbReference>
<proteinExistence type="predicted"/>
<keyword evidence="3" id="KW-1185">Reference proteome</keyword>
<evidence type="ECO:0000259" key="1">
    <source>
        <dbReference type="Pfam" id="PF00561"/>
    </source>
</evidence>
<dbReference type="EMBL" id="JACBZX010000001">
    <property type="protein sequence ID" value="NYG38101.1"/>
    <property type="molecule type" value="Genomic_DNA"/>
</dbReference>
<dbReference type="InterPro" id="IPR000073">
    <property type="entry name" value="AB_hydrolase_1"/>
</dbReference>
<sequence>MSWARLAVAGGERFDVLDEGSGDSVVFIQTALVADELCPMASRLPDRFRTILYHRRGYGSSCPATSPGSIARDAADCRGVLDIMEISRAHIVGLSYSAAVAMQLAVDAPETVHTMTLVEPPPVHVPSGVEFRAVNETLLAIRRADGLEAALEEFMAMVGRPTLAHRHGGAPGRLRRADRT</sequence>
<name>A0A852XIB4_9MICO</name>
<reference evidence="2 3" key="1">
    <citation type="submission" date="2020-07" db="EMBL/GenBank/DDBJ databases">
        <title>Sequencing the genomes of 1000 actinobacteria strains.</title>
        <authorList>
            <person name="Klenk H.-P."/>
        </authorList>
    </citation>
    <scope>NUCLEOTIDE SEQUENCE [LARGE SCALE GENOMIC DNA]</scope>
    <source>
        <strain evidence="2 3">DSM 24723</strain>
    </source>
</reference>
<feature type="domain" description="AB hydrolase-1" evidence="1">
    <location>
        <begin position="40"/>
        <end position="124"/>
    </location>
</feature>
<dbReference type="GO" id="GO:0004806">
    <property type="term" value="F:triacylglycerol lipase activity"/>
    <property type="evidence" value="ECO:0007669"/>
    <property type="project" value="TreeGrafter"/>
</dbReference>
<evidence type="ECO:0000313" key="2">
    <source>
        <dbReference type="EMBL" id="NYG38101.1"/>
    </source>
</evidence>
<organism evidence="2 3">
    <name type="scientific">Janibacter alkaliphilus</name>
    <dbReference type="NCBI Taxonomy" id="1069963"/>
    <lineage>
        <taxon>Bacteria</taxon>
        <taxon>Bacillati</taxon>
        <taxon>Actinomycetota</taxon>
        <taxon>Actinomycetes</taxon>
        <taxon>Micrococcales</taxon>
        <taxon>Intrasporangiaceae</taxon>
        <taxon>Janibacter</taxon>
    </lineage>
</organism>
<dbReference type="RefSeq" id="WP_179463351.1">
    <property type="nucleotide sequence ID" value="NZ_JACBZX010000001.1"/>
</dbReference>